<comment type="similarity">
    <text evidence="5">Belongs to the SAT4 family.</text>
</comment>
<name>W3WPR2_PESFW</name>
<dbReference type="EMBL" id="KI912118">
    <property type="protein sequence ID" value="ETS75848.1"/>
    <property type="molecule type" value="Genomic_DNA"/>
</dbReference>
<reference evidence="10" key="1">
    <citation type="journal article" date="2015" name="BMC Genomics">
        <title>Genomic and transcriptomic analysis of the endophytic fungus Pestalotiopsis fici reveals its lifestyle and high potential for synthesis of natural products.</title>
        <authorList>
            <person name="Wang X."/>
            <person name="Zhang X."/>
            <person name="Liu L."/>
            <person name="Xiang M."/>
            <person name="Wang W."/>
            <person name="Sun X."/>
            <person name="Che Y."/>
            <person name="Guo L."/>
            <person name="Liu G."/>
            <person name="Guo L."/>
            <person name="Wang C."/>
            <person name="Yin W.B."/>
            <person name="Stadler M."/>
            <person name="Zhang X."/>
            <person name="Liu X."/>
        </authorList>
    </citation>
    <scope>NUCLEOTIDE SEQUENCE [LARGE SCALE GENOMIC DNA]</scope>
    <source>
        <strain evidence="10">W106-1 / CGMCC3.15140</strain>
    </source>
</reference>
<feature type="transmembrane region" description="Helical" evidence="7">
    <location>
        <begin position="114"/>
        <end position="138"/>
    </location>
</feature>
<comment type="subcellular location">
    <subcellularLocation>
        <location evidence="1">Membrane</location>
        <topology evidence="1">Multi-pass membrane protein</topology>
    </subcellularLocation>
</comment>
<sequence length="411" mass="46372">MAATSGYDENELLWDILGPPDYNNLDEPTPWSNKKSNVMGLTITFMILSWSFVCFRLFVRFRVVRSPWWDDLFVVLYLITGTCGSIALLLSLSFGAGQHTLLLTVGQAGRYLVAFYMFNACLNMAATFIKLSLLFQYLRIFEKGSWPHRASLFTIGLVTMWGLAYTILALFPCWPVSDFWYSPAGAKCWGYGAWSTAELTGTFYSHTAMNMILDIIILAIPFHLYFKTDMTFKMRMGLLALLLMGALVNFLSIWRLQTLVEHQAGRYPTHDPSWYGPISLILATLECDCASICASVPIFWPVLSPYLGAIFVTQEVSVEHEYRDAEDAESGHKARSPSTSANSFKSLPLGRPSSQTELKQLEVTTSTNAMHYFYDDSGSTPLERSQSQQPGTQTRVRSDSVRDKKRGWVQI</sequence>
<evidence type="ECO:0000256" key="2">
    <source>
        <dbReference type="ARBA" id="ARBA00022692"/>
    </source>
</evidence>
<dbReference type="HOGENOM" id="CLU_028200_9_0_1"/>
<dbReference type="InParanoid" id="W3WPR2"/>
<dbReference type="OMA" id="MPIFWPT"/>
<feature type="transmembrane region" description="Helical" evidence="7">
    <location>
        <begin position="203"/>
        <end position="226"/>
    </location>
</feature>
<dbReference type="eggNOG" id="ENOG502SNIC">
    <property type="taxonomic scope" value="Eukaryota"/>
</dbReference>
<evidence type="ECO:0000259" key="8">
    <source>
        <dbReference type="Pfam" id="PF20684"/>
    </source>
</evidence>
<dbReference type="OrthoDB" id="61113at2759"/>
<dbReference type="Pfam" id="PF20684">
    <property type="entry name" value="Fung_rhodopsin"/>
    <property type="match status" value="1"/>
</dbReference>
<dbReference type="InterPro" id="IPR052337">
    <property type="entry name" value="SAT4-like"/>
</dbReference>
<evidence type="ECO:0000256" key="3">
    <source>
        <dbReference type="ARBA" id="ARBA00022989"/>
    </source>
</evidence>
<dbReference type="Proteomes" id="UP000030651">
    <property type="component" value="Unassembled WGS sequence"/>
</dbReference>
<evidence type="ECO:0000256" key="4">
    <source>
        <dbReference type="ARBA" id="ARBA00023136"/>
    </source>
</evidence>
<dbReference type="KEGG" id="pfy:PFICI_12792"/>
<dbReference type="AlphaFoldDB" id="W3WPR2"/>
<dbReference type="GeneID" id="19277805"/>
<feature type="domain" description="Rhodopsin" evidence="8">
    <location>
        <begin position="55"/>
        <end position="304"/>
    </location>
</feature>
<feature type="transmembrane region" description="Helical" evidence="7">
    <location>
        <begin position="238"/>
        <end position="256"/>
    </location>
</feature>
<organism evidence="9 10">
    <name type="scientific">Pestalotiopsis fici (strain W106-1 / CGMCC3.15140)</name>
    <dbReference type="NCBI Taxonomy" id="1229662"/>
    <lineage>
        <taxon>Eukaryota</taxon>
        <taxon>Fungi</taxon>
        <taxon>Dikarya</taxon>
        <taxon>Ascomycota</taxon>
        <taxon>Pezizomycotina</taxon>
        <taxon>Sordariomycetes</taxon>
        <taxon>Xylariomycetidae</taxon>
        <taxon>Amphisphaeriales</taxon>
        <taxon>Sporocadaceae</taxon>
        <taxon>Pestalotiopsis</taxon>
    </lineage>
</organism>
<dbReference type="InterPro" id="IPR049326">
    <property type="entry name" value="Rhodopsin_dom_fungi"/>
</dbReference>
<protein>
    <recommendedName>
        <fullName evidence="8">Rhodopsin domain-containing protein</fullName>
    </recommendedName>
</protein>
<dbReference type="PANTHER" id="PTHR33048:SF47">
    <property type="entry name" value="INTEGRAL MEMBRANE PROTEIN-RELATED"/>
    <property type="match status" value="1"/>
</dbReference>
<keyword evidence="2 7" id="KW-0812">Transmembrane</keyword>
<feature type="transmembrane region" description="Helical" evidence="7">
    <location>
        <begin position="150"/>
        <end position="171"/>
    </location>
</feature>
<evidence type="ECO:0000256" key="1">
    <source>
        <dbReference type="ARBA" id="ARBA00004141"/>
    </source>
</evidence>
<evidence type="ECO:0000313" key="9">
    <source>
        <dbReference type="EMBL" id="ETS75848.1"/>
    </source>
</evidence>
<keyword evidence="10" id="KW-1185">Reference proteome</keyword>
<feature type="compositionally biased region" description="Basic and acidic residues" evidence="6">
    <location>
        <begin position="323"/>
        <end position="332"/>
    </location>
</feature>
<feature type="compositionally biased region" description="Polar residues" evidence="6">
    <location>
        <begin position="377"/>
        <end position="395"/>
    </location>
</feature>
<dbReference type="PANTHER" id="PTHR33048">
    <property type="entry name" value="PTH11-LIKE INTEGRAL MEMBRANE PROTEIN (AFU_ORTHOLOGUE AFUA_5G11245)"/>
    <property type="match status" value="1"/>
</dbReference>
<dbReference type="GO" id="GO:0016020">
    <property type="term" value="C:membrane"/>
    <property type="evidence" value="ECO:0007669"/>
    <property type="project" value="UniProtKB-SubCell"/>
</dbReference>
<dbReference type="RefSeq" id="XP_007839564.1">
    <property type="nucleotide sequence ID" value="XM_007841373.1"/>
</dbReference>
<proteinExistence type="inferred from homology"/>
<feature type="region of interest" description="Disordered" evidence="6">
    <location>
        <begin position="323"/>
        <end position="356"/>
    </location>
</feature>
<evidence type="ECO:0000313" key="10">
    <source>
        <dbReference type="Proteomes" id="UP000030651"/>
    </source>
</evidence>
<evidence type="ECO:0000256" key="5">
    <source>
        <dbReference type="ARBA" id="ARBA00038359"/>
    </source>
</evidence>
<feature type="compositionally biased region" description="Polar residues" evidence="6">
    <location>
        <begin position="336"/>
        <end position="345"/>
    </location>
</feature>
<accession>W3WPR2</accession>
<keyword evidence="4 7" id="KW-0472">Membrane</keyword>
<feature type="transmembrane region" description="Helical" evidence="7">
    <location>
        <begin position="38"/>
        <end position="59"/>
    </location>
</feature>
<gene>
    <name evidence="9" type="ORF">PFICI_12792</name>
</gene>
<feature type="transmembrane region" description="Helical" evidence="7">
    <location>
        <begin position="71"/>
        <end position="94"/>
    </location>
</feature>
<evidence type="ECO:0000256" key="7">
    <source>
        <dbReference type="SAM" id="Phobius"/>
    </source>
</evidence>
<keyword evidence="3 7" id="KW-1133">Transmembrane helix</keyword>
<evidence type="ECO:0000256" key="6">
    <source>
        <dbReference type="SAM" id="MobiDB-lite"/>
    </source>
</evidence>
<feature type="region of interest" description="Disordered" evidence="6">
    <location>
        <begin position="374"/>
        <end position="411"/>
    </location>
</feature>